<dbReference type="PANTHER" id="PTHR10545">
    <property type="entry name" value="DIAMINE N-ACETYLTRANSFERASE"/>
    <property type="match status" value="1"/>
</dbReference>
<feature type="coiled-coil region" evidence="4">
    <location>
        <begin position="15"/>
        <end position="42"/>
    </location>
</feature>
<dbReference type="SUPFAM" id="SSF55729">
    <property type="entry name" value="Acyl-CoA N-acyltransferases (Nat)"/>
    <property type="match status" value="1"/>
</dbReference>
<name>A0A3N4ITL2_ASCIM</name>
<sequence>MTEIRLCTASEVPYILQFIRDLAEYEKELDKVEATVESLSIALGFTPPPASSATSDQTLFQPPWCKCLLAFVPEQPEPVGMALYFTTFSTWRSAPGIYLEDLYVDPKFRGRGLGKAFIRRLAKESLKIGGKRLEWCVLKWNKPSIEFYDLIGAKPMSEWQTMRVDGEVLEKLAGESK</sequence>
<dbReference type="STRING" id="1160509.A0A3N4ITL2"/>
<keyword evidence="2 6" id="KW-0808">Transferase</keyword>
<dbReference type="GO" id="GO:0008080">
    <property type="term" value="F:N-acetyltransferase activity"/>
    <property type="evidence" value="ECO:0007669"/>
    <property type="project" value="UniProtKB-ARBA"/>
</dbReference>
<accession>A0A3N4ITL2</accession>
<comment type="similarity">
    <text evidence="1">Belongs to the acetyltransferase family.</text>
</comment>
<dbReference type="Proteomes" id="UP000275078">
    <property type="component" value="Unassembled WGS sequence"/>
</dbReference>
<dbReference type="FunFam" id="3.40.630.30:FF:000064">
    <property type="entry name" value="GNAT family acetyltransferase"/>
    <property type="match status" value="1"/>
</dbReference>
<reference evidence="6 7" key="1">
    <citation type="journal article" date="2018" name="Nat. Ecol. Evol.">
        <title>Pezizomycetes genomes reveal the molecular basis of ectomycorrhizal truffle lifestyle.</title>
        <authorList>
            <person name="Murat C."/>
            <person name="Payen T."/>
            <person name="Noel B."/>
            <person name="Kuo A."/>
            <person name="Morin E."/>
            <person name="Chen J."/>
            <person name="Kohler A."/>
            <person name="Krizsan K."/>
            <person name="Balestrini R."/>
            <person name="Da Silva C."/>
            <person name="Montanini B."/>
            <person name="Hainaut M."/>
            <person name="Levati E."/>
            <person name="Barry K.W."/>
            <person name="Belfiori B."/>
            <person name="Cichocki N."/>
            <person name="Clum A."/>
            <person name="Dockter R.B."/>
            <person name="Fauchery L."/>
            <person name="Guy J."/>
            <person name="Iotti M."/>
            <person name="Le Tacon F."/>
            <person name="Lindquist E.A."/>
            <person name="Lipzen A."/>
            <person name="Malagnac F."/>
            <person name="Mello A."/>
            <person name="Molinier V."/>
            <person name="Miyauchi S."/>
            <person name="Poulain J."/>
            <person name="Riccioni C."/>
            <person name="Rubini A."/>
            <person name="Sitrit Y."/>
            <person name="Splivallo R."/>
            <person name="Traeger S."/>
            <person name="Wang M."/>
            <person name="Zifcakova L."/>
            <person name="Wipf D."/>
            <person name="Zambonelli A."/>
            <person name="Paolocci F."/>
            <person name="Nowrousian M."/>
            <person name="Ottonello S."/>
            <person name="Baldrian P."/>
            <person name="Spatafora J.W."/>
            <person name="Henrissat B."/>
            <person name="Nagy L.G."/>
            <person name="Aury J.M."/>
            <person name="Wincker P."/>
            <person name="Grigoriev I.V."/>
            <person name="Bonfante P."/>
            <person name="Martin F.M."/>
        </authorList>
    </citation>
    <scope>NUCLEOTIDE SEQUENCE [LARGE SCALE GENOMIC DNA]</scope>
    <source>
        <strain evidence="6 7">RN42</strain>
    </source>
</reference>
<dbReference type="InterPro" id="IPR051016">
    <property type="entry name" value="Diverse_Substrate_AcTransf"/>
</dbReference>
<keyword evidence="3 6" id="KW-0012">Acyltransferase</keyword>
<dbReference type="Pfam" id="PF00583">
    <property type="entry name" value="Acetyltransf_1"/>
    <property type="match status" value="1"/>
</dbReference>
<dbReference type="InterPro" id="IPR000182">
    <property type="entry name" value="GNAT_dom"/>
</dbReference>
<evidence type="ECO:0000256" key="1">
    <source>
        <dbReference type="ARBA" id="ARBA00008694"/>
    </source>
</evidence>
<protein>
    <submittedName>
        <fullName evidence="6">Acyl-CoA N-acyltransferase</fullName>
    </submittedName>
</protein>
<dbReference type="PANTHER" id="PTHR10545:SF29">
    <property type="entry name" value="GH14572P-RELATED"/>
    <property type="match status" value="1"/>
</dbReference>
<dbReference type="PROSITE" id="PS51186">
    <property type="entry name" value="GNAT"/>
    <property type="match status" value="1"/>
</dbReference>
<dbReference type="CDD" id="cd04301">
    <property type="entry name" value="NAT_SF"/>
    <property type="match status" value="1"/>
</dbReference>
<dbReference type="InterPro" id="IPR016181">
    <property type="entry name" value="Acyl_CoA_acyltransferase"/>
</dbReference>
<dbReference type="Gene3D" id="3.40.630.30">
    <property type="match status" value="1"/>
</dbReference>
<keyword evidence="4" id="KW-0175">Coiled coil</keyword>
<gene>
    <name evidence="6" type="ORF">BJ508DRAFT_410361</name>
</gene>
<organism evidence="6 7">
    <name type="scientific">Ascobolus immersus RN42</name>
    <dbReference type="NCBI Taxonomy" id="1160509"/>
    <lineage>
        <taxon>Eukaryota</taxon>
        <taxon>Fungi</taxon>
        <taxon>Dikarya</taxon>
        <taxon>Ascomycota</taxon>
        <taxon>Pezizomycotina</taxon>
        <taxon>Pezizomycetes</taxon>
        <taxon>Pezizales</taxon>
        <taxon>Ascobolaceae</taxon>
        <taxon>Ascobolus</taxon>
    </lineage>
</organism>
<dbReference type="AlphaFoldDB" id="A0A3N4ITL2"/>
<dbReference type="EMBL" id="ML119646">
    <property type="protein sequence ID" value="RPA87601.1"/>
    <property type="molecule type" value="Genomic_DNA"/>
</dbReference>
<evidence type="ECO:0000256" key="4">
    <source>
        <dbReference type="SAM" id="Coils"/>
    </source>
</evidence>
<evidence type="ECO:0000256" key="2">
    <source>
        <dbReference type="ARBA" id="ARBA00022679"/>
    </source>
</evidence>
<evidence type="ECO:0000256" key="3">
    <source>
        <dbReference type="ARBA" id="ARBA00023315"/>
    </source>
</evidence>
<dbReference type="OrthoDB" id="7305308at2759"/>
<evidence type="ECO:0000313" key="6">
    <source>
        <dbReference type="EMBL" id="RPA87601.1"/>
    </source>
</evidence>
<proteinExistence type="inferred from homology"/>
<evidence type="ECO:0000313" key="7">
    <source>
        <dbReference type="Proteomes" id="UP000275078"/>
    </source>
</evidence>
<evidence type="ECO:0000259" key="5">
    <source>
        <dbReference type="PROSITE" id="PS51186"/>
    </source>
</evidence>
<keyword evidence="7" id="KW-1185">Reference proteome</keyword>
<feature type="domain" description="N-acetyltransferase" evidence="5">
    <location>
        <begin position="2"/>
        <end position="175"/>
    </location>
</feature>